<sequence>MNGADMAPLSAAESRPAGPLLSISLPLLRVGIVLPDVVAGLPILQSVQDHTLHHGVSPHLPSVAGEILSARSFHGLAMSVRRFLPGACSALGEGELPTEVAISSHARASGIGLHDGIARPLTVQLPLSGYKSMPPVPTCPSATSQRPTLHLSDPSLDDSVSDNIEACAPGAQHAIMKPRIPPQSLMTHDEQIDVGQVPPPVSDTHLRFTKAPQLPFHLLSHHGTCIMAGTRYQRRDAASQLPYMAVSMLGYPNAPPRPTCGQEKNVIRRGLPSAADHGV</sequence>
<dbReference type="EMBL" id="JAWRVI010000023">
    <property type="protein sequence ID" value="KAK4088781.1"/>
    <property type="molecule type" value="Genomic_DNA"/>
</dbReference>
<gene>
    <name evidence="1" type="ORF">Purlil1_6992</name>
</gene>
<proteinExistence type="predicted"/>
<keyword evidence="2" id="KW-1185">Reference proteome</keyword>
<name>A0ABR0BXH6_PURLI</name>
<reference evidence="1 2" key="1">
    <citation type="journal article" date="2024" name="Microbiol. Resour. Announc.">
        <title>Genome annotations for the ascomycete fungi Trichoderma harzianum, Trichoderma aggressivum, and Purpureocillium lilacinum.</title>
        <authorList>
            <person name="Beijen E.P.W."/>
            <person name="Ohm R.A."/>
        </authorList>
    </citation>
    <scope>NUCLEOTIDE SEQUENCE [LARGE SCALE GENOMIC DNA]</scope>
    <source>
        <strain evidence="1 2">CBS 150709</strain>
    </source>
</reference>
<protein>
    <submittedName>
        <fullName evidence="1">Uncharacterized protein</fullName>
    </submittedName>
</protein>
<accession>A0ABR0BXH6</accession>
<evidence type="ECO:0000313" key="2">
    <source>
        <dbReference type="Proteomes" id="UP001287286"/>
    </source>
</evidence>
<dbReference type="Proteomes" id="UP001287286">
    <property type="component" value="Unassembled WGS sequence"/>
</dbReference>
<comment type="caution">
    <text evidence="1">The sequence shown here is derived from an EMBL/GenBank/DDBJ whole genome shotgun (WGS) entry which is preliminary data.</text>
</comment>
<organism evidence="1 2">
    <name type="scientific">Purpureocillium lilacinum</name>
    <name type="common">Paecilomyces lilacinus</name>
    <dbReference type="NCBI Taxonomy" id="33203"/>
    <lineage>
        <taxon>Eukaryota</taxon>
        <taxon>Fungi</taxon>
        <taxon>Dikarya</taxon>
        <taxon>Ascomycota</taxon>
        <taxon>Pezizomycotina</taxon>
        <taxon>Sordariomycetes</taxon>
        <taxon>Hypocreomycetidae</taxon>
        <taxon>Hypocreales</taxon>
        <taxon>Ophiocordycipitaceae</taxon>
        <taxon>Purpureocillium</taxon>
    </lineage>
</organism>
<evidence type="ECO:0000313" key="1">
    <source>
        <dbReference type="EMBL" id="KAK4088781.1"/>
    </source>
</evidence>